<proteinExistence type="predicted"/>
<reference evidence="2" key="1">
    <citation type="submission" date="2021-01" db="UniProtKB">
        <authorList>
            <consortium name="EnsemblPlants"/>
        </authorList>
    </citation>
    <scope>IDENTIFICATION</scope>
</reference>
<sequence>MDDITSILLSKDLLKKSLMKSHGQSEGLVASRGRSVERSRNGGDLSSSCRRKSKGLSKSRSGNKGIQCRYCKEFGYFKWDCPKLKRKRDKQDDDNNGDNYSAASVAVADGDSVVSGELLVVIADNSSIGQCTSSTLTDCDMSFNTDVRHVVGLKKNLISFKALDRKGYKFVTQSYQIKVFRGSLCVMKAHTTRDTYDIYFL</sequence>
<dbReference type="InterPro" id="IPR036875">
    <property type="entry name" value="Znf_CCHC_sf"/>
</dbReference>
<feature type="region of interest" description="Disordered" evidence="1">
    <location>
        <begin position="24"/>
        <end position="63"/>
    </location>
</feature>
<evidence type="ECO:0000313" key="3">
    <source>
        <dbReference type="Proteomes" id="UP000594263"/>
    </source>
</evidence>
<name>A0A7N0THJ7_KALFE</name>
<accession>A0A7N0THJ7</accession>
<evidence type="ECO:0008006" key="4">
    <source>
        <dbReference type="Google" id="ProtNLM"/>
    </source>
</evidence>
<evidence type="ECO:0000256" key="1">
    <source>
        <dbReference type="SAM" id="MobiDB-lite"/>
    </source>
</evidence>
<dbReference type="AlphaFoldDB" id="A0A7N0THJ7"/>
<dbReference type="Gene3D" id="4.10.60.10">
    <property type="entry name" value="Zinc finger, CCHC-type"/>
    <property type="match status" value="1"/>
</dbReference>
<organism evidence="2 3">
    <name type="scientific">Kalanchoe fedtschenkoi</name>
    <name type="common">Lavender scallops</name>
    <name type="synonym">South American air plant</name>
    <dbReference type="NCBI Taxonomy" id="63787"/>
    <lineage>
        <taxon>Eukaryota</taxon>
        <taxon>Viridiplantae</taxon>
        <taxon>Streptophyta</taxon>
        <taxon>Embryophyta</taxon>
        <taxon>Tracheophyta</taxon>
        <taxon>Spermatophyta</taxon>
        <taxon>Magnoliopsida</taxon>
        <taxon>eudicotyledons</taxon>
        <taxon>Gunneridae</taxon>
        <taxon>Pentapetalae</taxon>
        <taxon>Saxifragales</taxon>
        <taxon>Crassulaceae</taxon>
        <taxon>Kalanchoe</taxon>
    </lineage>
</organism>
<dbReference type="GO" id="GO:0008270">
    <property type="term" value="F:zinc ion binding"/>
    <property type="evidence" value="ECO:0007669"/>
    <property type="project" value="InterPro"/>
</dbReference>
<keyword evidence="3" id="KW-1185">Reference proteome</keyword>
<dbReference type="SUPFAM" id="SSF57756">
    <property type="entry name" value="Retrovirus zinc finger-like domains"/>
    <property type="match status" value="1"/>
</dbReference>
<dbReference type="EnsemblPlants" id="Kaladp0036s0313.1.v1.1">
    <property type="protein sequence ID" value="Kaladp0036s0313.1.v1.1"/>
    <property type="gene ID" value="Kaladp0036s0313.v1.1"/>
</dbReference>
<dbReference type="GO" id="GO:0003676">
    <property type="term" value="F:nucleic acid binding"/>
    <property type="evidence" value="ECO:0007669"/>
    <property type="project" value="InterPro"/>
</dbReference>
<dbReference type="Gramene" id="Kaladp0036s0313.1.v1.1">
    <property type="protein sequence ID" value="Kaladp0036s0313.1.v1.1"/>
    <property type="gene ID" value="Kaladp0036s0313.v1.1"/>
</dbReference>
<evidence type="ECO:0000313" key="2">
    <source>
        <dbReference type="EnsemblPlants" id="Kaladp0036s0313.1.v1.1"/>
    </source>
</evidence>
<dbReference type="Proteomes" id="UP000594263">
    <property type="component" value="Unplaced"/>
</dbReference>
<protein>
    <recommendedName>
        <fullName evidence="4">Gag-pol polyprotein</fullName>
    </recommendedName>
</protein>